<keyword evidence="7" id="KW-1133">Transmembrane helix</keyword>
<dbReference type="OrthoDB" id="3945418at2759"/>
<evidence type="ECO:0000256" key="3">
    <source>
        <dbReference type="ARBA" id="ARBA00022723"/>
    </source>
</evidence>
<evidence type="ECO:0000313" key="9">
    <source>
        <dbReference type="Proteomes" id="UP001140453"/>
    </source>
</evidence>
<feature type="transmembrane region" description="Helical" evidence="7">
    <location>
        <begin position="6"/>
        <end position="25"/>
    </location>
</feature>
<dbReference type="InterPro" id="IPR036396">
    <property type="entry name" value="Cyt_P450_sf"/>
</dbReference>
<keyword evidence="9" id="KW-1185">Reference proteome</keyword>
<evidence type="ECO:0000256" key="6">
    <source>
        <dbReference type="RuleBase" id="RU000461"/>
    </source>
</evidence>
<dbReference type="InterPro" id="IPR001128">
    <property type="entry name" value="Cyt_P450"/>
</dbReference>
<keyword evidence="4 5" id="KW-0408">Iron</keyword>
<dbReference type="SUPFAM" id="SSF48264">
    <property type="entry name" value="Cytochrome P450"/>
    <property type="match status" value="1"/>
</dbReference>
<feature type="binding site" description="axial binding residue" evidence="5">
    <location>
        <position position="459"/>
    </location>
    <ligand>
        <name>heme</name>
        <dbReference type="ChEBI" id="CHEBI:30413"/>
    </ligand>
    <ligandPart>
        <name>Fe</name>
        <dbReference type="ChEBI" id="CHEBI:18248"/>
    </ligandPart>
</feature>
<proteinExistence type="inferred from homology"/>
<keyword evidence="6" id="KW-0503">Monooxygenase</keyword>
<dbReference type="InterPro" id="IPR017972">
    <property type="entry name" value="Cyt_P450_CS"/>
</dbReference>
<dbReference type="Proteomes" id="UP001140453">
    <property type="component" value="Unassembled WGS sequence"/>
</dbReference>
<evidence type="ECO:0000256" key="5">
    <source>
        <dbReference type="PIRSR" id="PIRSR602401-1"/>
    </source>
</evidence>
<dbReference type="Pfam" id="PF00067">
    <property type="entry name" value="p450"/>
    <property type="match status" value="1"/>
</dbReference>
<gene>
    <name evidence="8" type="ORF">N0V93_004531</name>
</gene>
<evidence type="ECO:0000256" key="4">
    <source>
        <dbReference type="ARBA" id="ARBA00023004"/>
    </source>
</evidence>
<sequence length="517" mass="58555">MQYYVPVPIIWVSALAGAWITYYVLQALYNISPLHPLHKIPGPRLAAATYLPEFYHDIILGGRYTHAIKAMHEDYGPIVRINPWEIHCSDIAFADEIFALGGRKRDKPMHHINGSGVGTTNTFGAKEHDLHKTRRAPLAKMFSTGMIAQLEDEIHGFVTRLCDKLLAESGKGPIDVTTAYSCFTSDVIFTYCFGESNGFLQQTGWYPNFREPTLAMIKYTLVFKFFPFLVKLQGIAVWFLDYLPKDIAFVVRSLKVTIPQRAFATKEKLDAGIHFDRPTIFETLLKSDLKEEEKRPERLADEAITVTAAGTETTSWTLSVITFHLLDKPHLLDRLLTELRANIDDPRNLPRWTTLEKLPYLSAVIQEGLRLGYGVSGPIALEAPEEDLVYRGEFQKKPVEIVIPRGSAMAMSNFINHHNEAVFPDSHAFQPERWLDEHGGRNKSPEKWMMAFSKGPRACMGKNLALCELHLVLAALALRVLPRMSLYETTEKDVVYDYDMTVPMPVAESKGVRIMIE</sequence>
<evidence type="ECO:0008006" key="10">
    <source>
        <dbReference type="Google" id="ProtNLM"/>
    </source>
</evidence>
<dbReference type="PANTHER" id="PTHR24305:SF147">
    <property type="entry name" value="P450, PUTATIVE (EUROFUNG)-RELATED"/>
    <property type="match status" value="1"/>
</dbReference>
<organism evidence="8 9">
    <name type="scientific">Gnomoniopsis smithogilvyi</name>
    <dbReference type="NCBI Taxonomy" id="1191159"/>
    <lineage>
        <taxon>Eukaryota</taxon>
        <taxon>Fungi</taxon>
        <taxon>Dikarya</taxon>
        <taxon>Ascomycota</taxon>
        <taxon>Pezizomycotina</taxon>
        <taxon>Sordariomycetes</taxon>
        <taxon>Sordariomycetidae</taxon>
        <taxon>Diaporthales</taxon>
        <taxon>Gnomoniaceae</taxon>
        <taxon>Gnomoniopsis</taxon>
    </lineage>
</organism>
<name>A0A9W9CVX6_9PEZI</name>
<evidence type="ECO:0000256" key="1">
    <source>
        <dbReference type="ARBA" id="ARBA00001971"/>
    </source>
</evidence>
<keyword evidence="3 5" id="KW-0479">Metal-binding</keyword>
<protein>
    <recommendedName>
        <fullName evidence="10">Trichodiene oxygenase</fullName>
    </recommendedName>
</protein>
<keyword evidence="7" id="KW-0812">Transmembrane</keyword>
<dbReference type="GO" id="GO:0016705">
    <property type="term" value="F:oxidoreductase activity, acting on paired donors, with incorporation or reduction of molecular oxygen"/>
    <property type="evidence" value="ECO:0007669"/>
    <property type="project" value="InterPro"/>
</dbReference>
<comment type="caution">
    <text evidence="8">The sequence shown here is derived from an EMBL/GenBank/DDBJ whole genome shotgun (WGS) entry which is preliminary data.</text>
</comment>
<dbReference type="GO" id="GO:0005506">
    <property type="term" value="F:iron ion binding"/>
    <property type="evidence" value="ECO:0007669"/>
    <property type="project" value="InterPro"/>
</dbReference>
<dbReference type="AlphaFoldDB" id="A0A9W9CVX6"/>
<dbReference type="PRINTS" id="PR00463">
    <property type="entry name" value="EP450I"/>
</dbReference>
<dbReference type="EMBL" id="JAPEVB010000003">
    <property type="protein sequence ID" value="KAJ4390932.1"/>
    <property type="molecule type" value="Genomic_DNA"/>
</dbReference>
<evidence type="ECO:0000256" key="2">
    <source>
        <dbReference type="ARBA" id="ARBA00022617"/>
    </source>
</evidence>
<evidence type="ECO:0000256" key="7">
    <source>
        <dbReference type="SAM" id="Phobius"/>
    </source>
</evidence>
<dbReference type="Gene3D" id="1.10.630.10">
    <property type="entry name" value="Cytochrome P450"/>
    <property type="match status" value="1"/>
</dbReference>
<dbReference type="CDD" id="cd11062">
    <property type="entry name" value="CYP58-like"/>
    <property type="match status" value="1"/>
</dbReference>
<comment type="similarity">
    <text evidence="6">Belongs to the cytochrome P450 family.</text>
</comment>
<accession>A0A9W9CVX6</accession>
<keyword evidence="7" id="KW-0472">Membrane</keyword>
<evidence type="ECO:0000313" key="8">
    <source>
        <dbReference type="EMBL" id="KAJ4390932.1"/>
    </source>
</evidence>
<dbReference type="InterPro" id="IPR002401">
    <property type="entry name" value="Cyt_P450_E_grp-I"/>
</dbReference>
<dbReference type="GO" id="GO:0004497">
    <property type="term" value="F:monooxygenase activity"/>
    <property type="evidence" value="ECO:0007669"/>
    <property type="project" value="UniProtKB-KW"/>
</dbReference>
<dbReference type="GO" id="GO:0020037">
    <property type="term" value="F:heme binding"/>
    <property type="evidence" value="ECO:0007669"/>
    <property type="project" value="InterPro"/>
</dbReference>
<dbReference type="PRINTS" id="PR00385">
    <property type="entry name" value="P450"/>
</dbReference>
<dbReference type="PROSITE" id="PS00086">
    <property type="entry name" value="CYTOCHROME_P450"/>
    <property type="match status" value="1"/>
</dbReference>
<comment type="cofactor">
    <cofactor evidence="1 5">
        <name>heme</name>
        <dbReference type="ChEBI" id="CHEBI:30413"/>
    </cofactor>
</comment>
<reference evidence="8" key="1">
    <citation type="submission" date="2022-10" db="EMBL/GenBank/DDBJ databases">
        <title>Tapping the CABI collections for fungal endophytes: first genome assemblies for Collariella, Neodidymelliopsis, Ascochyta clinopodiicola, Didymella pomorum, Didymosphaeria variabile, Neocosmospora piperis and Neocucurbitaria cava.</title>
        <authorList>
            <person name="Hill R."/>
        </authorList>
    </citation>
    <scope>NUCLEOTIDE SEQUENCE</scope>
    <source>
        <strain evidence="8">IMI 355082</strain>
    </source>
</reference>
<dbReference type="InterPro" id="IPR050121">
    <property type="entry name" value="Cytochrome_P450_monoxygenase"/>
</dbReference>
<dbReference type="PANTHER" id="PTHR24305">
    <property type="entry name" value="CYTOCHROME P450"/>
    <property type="match status" value="1"/>
</dbReference>
<keyword evidence="6" id="KW-0560">Oxidoreductase</keyword>
<keyword evidence="2 5" id="KW-0349">Heme</keyword>